<keyword evidence="2 5" id="KW-0812">Transmembrane</keyword>
<accession>A0A1G1WS40</accession>
<evidence type="ECO:0000256" key="2">
    <source>
        <dbReference type="ARBA" id="ARBA00022692"/>
    </source>
</evidence>
<dbReference type="AlphaFoldDB" id="A0A1G1WS40"/>
<dbReference type="InterPro" id="IPR019109">
    <property type="entry name" value="MamF_MmsF"/>
</dbReference>
<dbReference type="EMBL" id="MHDA01000050">
    <property type="protein sequence ID" value="OGY30549.1"/>
    <property type="molecule type" value="Genomic_DNA"/>
</dbReference>
<name>A0A1G1WS40_9BACT</name>
<evidence type="ECO:0000256" key="4">
    <source>
        <dbReference type="ARBA" id="ARBA00023136"/>
    </source>
</evidence>
<comment type="caution">
    <text evidence="6">The sequence shown here is derived from an EMBL/GenBank/DDBJ whole genome shotgun (WGS) entry which is preliminary data.</text>
</comment>
<feature type="transmembrane region" description="Helical" evidence="5">
    <location>
        <begin position="57"/>
        <end position="77"/>
    </location>
</feature>
<feature type="transmembrane region" description="Helical" evidence="5">
    <location>
        <begin position="83"/>
        <end position="104"/>
    </location>
</feature>
<evidence type="ECO:0000256" key="5">
    <source>
        <dbReference type="SAM" id="Phobius"/>
    </source>
</evidence>
<keyword evidence="4 5" id="KW-0472">Membrane</keyword>
<comment type="subcellular location">
    <subcellularLocation>
        <location evidence="1">Membrane</location>
        <topology evidence="1">Multi-pass membrane protein</topology>
    </subcellularLocation>
</comment>
<keyword evidence="3 5" id="KW-1133">Transmembrane helix</keyword>
<dbReference type="GO" id="GO:0016020">
    <property type="term" value="C:membrane"/>
    <property type="evidence" value="ECO:0007669"/>
    <property type="project" value="UniProtKB-SubCell"/>
</dbReference>
<evidence type="ECO:0000313" key="6">
    <source>
        <dbReference type="EMBL" id="OGY30549.1"/>
    </source>
</evidence>
<evidence type="ECO:0000256" key="1">
    <source>
        <dbReference type="ARBA" id="ARBA00004141"/>
    </source>
</evidence>
<evidence type="ECO:0000313" key="7">
    <source>
        <dbReference type="Proteomes" id="UP000179279"/>
    </source>
</evidence>
<protein>
    <recommendedName>
        <fullName evidence="8">DUF4870 domain-containing protein</fullName>
    </recommendedName>
</protein>
<feature type="transmembrane region" description="Helical" evidence="5">
    <location>
        <begin position="28"/>
        <end position="45"/>
    </location>
</feature>
<gene>
    <name evidence="6" type="ORF">A3A57_00160</name>
</gene>
<dbReference type="Pfam" id="PF09685">
    <property type="entry name" value="MamF_MmsF"/>
    <property type="match status" value="1"/>
</dbReference>
<organism evidence="6 7">
    <name type="scientific">Candidatus Woykebacteria bacterium RIFCSPLOWO2_01_FULL_41_12</name>
    <dbReference type="NCBI Taxonomy" id="1802604"/>
    <lineage>
        <taxon>Bacteria</taxon>
        <taxon>Candidatus Woykeibacteriota</taxon>
    </lineage>
</organism>
<sequence length="123" mass="14044">MLAFRNLNGLKPETRIQPSQNYSDSDRWIAAASYFYFVSAIILLLRKNKSEFVNFHARQGLVIFILALIFWLLPSIFGFLPNILGILVNATLLALIILAALRAYRSDRWKIPYIADIANSIDL</sequence>
<evidence type="ECO:0008006" key="8">
    <source>
        <dbReference type="Google" id="ProtNLM"/>
    </source>
</evidence>
<dbReference type="PANTHER" id="PTHR36460">
    <property type="entry name" value="UPF0132 DOMAIN PROTEIN (AFU_ORTHOLOGUE AFUA_3G10255)"/>
    <property type="match status" value="1"/>
</dbReference>
<proteinExistence type="predicted"/>
<reference evidence="6 7" key="1">
    <citation type="journal article" date="2016" name="Nat. Commun.">
        <title>Thousands of microbial genomes shed light on interconnected biogeochemical processes in an aquifer system.</title>
        <authorList>
            <person name="Anantharaman K."/>
            <person name="Brown C.T."/>
            <person name="Hug L.A."/>
            <person name="Sharon I."/>
            <person name="Castelle C.J."/>
            <person name="Probst A.J."/>
            <person name="Thomas B.C."/>
            <person name="Singh A."/>
            <person name="Wilkins M.J."/>
            <person name="Karaoz U."/>
            <person name="Brodie E.L."/>
            <person name="Williams K.H."/>
            <person name="Hubbard S.S."/>
            <person name="Banfield J.F."/>
        </authorList>
    </citation>
    <scope>NUCLEOTIDE SEQUENCE [LARGE SCALE GENOMIC DNA]</scope>
</reference>
<evidence type="ECO:0000256" key="3">
    <source>
        <dbReference type="ARBA" id="ARBA00022989"/>
    </source>
</evidence>
<dbReference type="PANTHER" id="PTHR36460:SF1">
    <property type="entry name" value="UPF0132 DOMAIN PROTEIN (AFU_ORTHOLOGUE AFUA_3G10255)"/>
    <property type="match status" value="1"/>
</dbReference>
<dbReference type="Proteomes" id="UP000179279">
    <property type="component" value="Unassembled WGS sequence"/>
</dbReference>